<feature type="chain" id="PRO_5045982638" description="Sulfotransferase domain-containing protein" evidence="1">
    <location>
        <begin position="23"/>
        <end position="306"/>
    </location>
</feature>
<proteinExistence type="predicted"/>
<sequence>MGSSRILRCGLILLASAQSCEHECTEGAEMALVQKRLSLQATEVKPWDRRVYLVGTSHKAGSQLLRNIMNWAFDTLGANMSCQKGGRGVPITSPHIHVDCDEHPLNIRFDNTVSGKDIVKLRNETRETGGFRGVMIIRDPFEMLISAYCYHHRGAEPDSILAPDNITKMPPAEGVPAMAPGMLGVIKMMEAATEVARPDVIVIRYEAITASSEMFNRTVKNIAQFLFRGEITHDQRLQILDAAVVEDLNREGDEEGMSFDIPSSSNIPNHTNDDLEMAEAREALELLPAAGLQVEFQHLRAQLGYY</sequence>
<gene>
    <name evidence="2" type="ORF">CCMP2556_LOCUS8149</name>
</gene>
<dbReference type="Proteomes" id="UP001642484">
    <property type="component" value="Unassembled WGS sequence"/>
</dbReference>
<dbReference type="Gene3D" id="3.40.50.300">
    <property type="entry name" value="P-loop containing nucleotide triphosphate hydrolases"/>
    <property type="match status" value="1"/>
</dbReference>
<dbReference type="PROSITE" id="PS51257">
    <property type="entry name" value="PROKAR_LIPOPROTEIN"/>
    <property type="match status" value="1"/>
</dbReference>
<evidence type="ECO:0000313" key="2">
    <source>
        <dbReference type="EMBL" id="CAK9005641.1"/>
    </source>
</evidence>
<comment type="caution">
    <text evidence="2">The sequence shown here is derived from an EMBL/GenBank/DDBJ whole genome shotgun (WGS) entry which is preliminary data.</text>
</comment>
<dbReference type="EMBL" id="CAXAMN010003669">
    <property type="protein sequence ID" value="CAK9005641.1"/>
    <property type="molecule type" value="Genomic_DNA"/>
</dbReference>
<organism evidence="2 3">
    <name type="scientific">Durusdinium trenchii</name>
    <dbReference type="NCBI Taxonomy" id="1381693"/>
    <lineage>
        <taxon>Eukaryota</taxon>
        <taxon>Sar</taxon>
        <taxon>Alveolata</taxon>
        <taxon>Dinophyceae</taxon>
        <taxon>Suessiales</taxon>
        <taxon>Symbiodiniaceae</taxon>
        <taxon>Durusdinium</taxon>
    </lineage>
</organism>
<name>A0ABP0IU75_9DINO</name>
<reference evidence="2 3" key="1">
    <citation type="submission" date="2024-02" db="EMBL/GenBank/DDBJ databases">
        <authorList>
            <person name="Chen Y."/>
            <person name="Shah S."/>
            <person name="Dougan E. K."/>
            <person name="Thang M."/>
            <person name="Chan C."/>
        </authorList>
    </citation>
    <scope>NUCLEOTIDE SEQUENCE [LARGE SCALE GENOMIC DNA]</scope>
</reference>
<accession>A0ABP0IU75</accession>
<evidence type="ECO:0000256" key="1">
    <source>
        <dbReference type="SAM" id="SignalP"/>
    </source>
</evidence>
<dbReference type="SUPFAM" id="SSF52540">
    <property type="entry name" value="P-loop containing nucleoside triphosphate hydrolases"/>
    <property type="match status" value="1"/>
</dbReference>
<feature type="signal peptide" evidence="1">
    <location>
        <begin position="1"/>
        <end position="22"/>
    </location>
</feature>
<evidence type="ECO:0000313" key="3">
    <source>
        <dbReference type="Proteomes" id="UP001642484"/>
    </source>
</evidence>
<evidence type="ECO:0008006" key="4">
    <source>
        <dbReference type="Google" id="ProtNLM"/>
    </source>
</evidence>
<keyword evidence="1" id="KW-0732">Signal</keyword>
<dbReference type="InterPro" id="IPR027417">
    <property type="entry name" value="P-loop_NTPase"/>
</dbReference>
<protein>
    <recommendedName>
        <fullName evidence="4">Sulfotransferase domain-containing protein</fullName>
    </recommendedName>
</protein>
<keyword evidence="3" id="KW-1185">Reference proteome</keyword>